<feature type="compositionally biased region" description="Basic and acidic residues" evidence="1">
    <location>
        <begin position="137"/>
        <end position="149"/>
    </location>
</feature>
<comment type="caution">
    <text evidence="2">The sequence shown here is derived from an EMBL/GenBank/DDBJ whole genome shotgun (WGS) entry which is preliminary data.</text>
</comment>
<evidence type="ECO:0000313" key="2">
    <source>
        <dbReference type="EMBL" id="MBB5430287.1"/>
    </source>
</evidence>
<name>A0A7W8VBM5_9ACTN</name>
<protein>
    <submittedName>
        <fullName evidence="2">Uncharacterized protein</fullName>
    </submittedName>
</protein>
<accession>A0A7W8VBM5</accession>
<sequence>MRVPDGTGPGGPVRPSDGREQAVRAVPGPAGPSSPNGAAPSGGGYAPIPDLSRRAGPRSENTAFAAVRGHGPRGAPPCLPGEDTRPGPAERPRCCGLPGPGRCAGQRASAPDPAGAGRSACSSRPGGAGPRGGRRAPARDAPRRVDHRPGPGVSATVRRGGAHTGRAVARSGPPWAAAGAVLPARPGRRRRSERVREGGAR</sequence>
<keyword evidence="3" id="KW-1185">Reference proteome</keyword>
<feature type="region of interest" description="Disordered" evidence="1">
    <location>
        <begin position="1"/>
        <end position="201"/>
    </location>
</feature>
<dbReference type="AlphaFoldDB" id="A0A7W8VBM5"/>
<feature type="compositionally biased region" description="Low complexity" evidence="1">
    <location>
        <begin position="172"/>
        <end position="185"/>
    </location>
</feature>
<organism evidence="2 3">
    <name type="scientific">Nocardiopsis composta</name>
    <dbReference type="NCBI Taxonomy" id="157465"/>
    <lineage>
        <taxon>Bacteria</taxon>
        <taxon>Bacillati</taxon>
        <taxon>Actinomycetota</taxon>
        <taxon>Actinomycetes</taxon>
        <taxon>Streptosporangiales</taxon>
        <taxon>Nocardiopsidaceae</taxon>
        <taxon>Nocardiopsis</taxon>
    </lineage>
</organism>
<feature type="compositionally biased region" description="Basic and acidic residues" evidence="1">
    <location>
        <begin position="82"/>
        <end position="93"/>
    </location>
</feature>
<feature type="compositionally biased region" description="Low complexity" evidence="1">
    <location>
        <begin position="27"/>
        <end position="39"/>
    </location>
</feature>
<evidence type="ECO:0000256" key="1">
    <source>
        <dbReference type="SAM" id="MobiDB-lite"/>
    </source>
</evidence>
<evidence type="ECO:0000313" key="3">
    <source>
        <dbReference type="Proteomes" id="UP000572635"/>
    </source>
</evidence>
<dbReference type="Proteomes" id="UP000572635">
    <property type="component" value="Unassembled WGS sequence"/>
</dbReference>
<dbReference type="EMBL" id="JACHDB010000001">
    <property type="protein sequence ID" value="MBB5430287.1"/>
    <property type="molecule type" value="Genomic_DNA"/>
</dbReference>
<gene>
    <name evidence="2" type="ORF">HDA36_000371</name>
</gene>
<reference evidence="2 3" key="1">
    <citation type="submission" date="2020-08" db="EMBL/GenBank/DDBJ databases">
        <title>Sequencing the genomes of 1000 actinobacteria strains.</title>
        <authorList>
            <person name="Klenk H.-P."/>
        </authorList>
    </citation>
    <scope>NUCLEOTIDE SEQUENCE [LARGE SCALE GENOMIC DNA]</scope>
    <source>
        <strain evidence="2 3">DSM 44551</strain>
    </source>
</reference>
<proteinExistence type="predicted"/>